<evidence type="ECO:0000313" key="3">
    <source>
        <dbReference type="Proteomes" id="UP001195483"/>
    </source>
</evidence>
<reference evidence="2" key="2">
    <citation type="journal article" date="2021" name="Genome Biol. Evol.">
        <title>Developing a high-quality reference genome for a parasitic bivalve with doubly uniparental inheritance (Bivalvia: Unionida).</title>
        <authorList>
            <person name="Smith C.H."/>
        </authorList>
    </citation>
    <scope>NUCLEOTIDE SEQUENCE</scope>
    <source>
        <strain evidence="2">CHS0354</strain>
        <tissue evidence="2">Mantle</tissue>
    </source>
</reference>
<dbReference type="AlphaFoldDB" id="A0AAE0RME4"/>
<feature type="chain" id="PRO_5041972312" evidence="1">
    <location>
        <begin position="30"/>
        <end position="132"/>
    </location>
</feature>
<comment type="caution">
    <text evidence="2">The sequence shown here is derived from an EMBL/GenBank/DDBJ whole genome shotgun (WGS) entry which is preliminary data.</text>
</comment>
<name>A0AAE0RME4_9BIVA</name>
<organism evidence="2 3">
    <name type="scientific">Potamilus streckersoni</name>
    <dbReference type="NCBI Taxonomy" id="2493646"/>
    <lineage>
        <taxon>Eukaryota</taxon>
        <taxon>Metazoa</taxon>
        <taxon>Spiralia</taxon>
        <taxon>Lophotrochozoa</taxon>
        <taxon>Mollusca</taxon>
        <taxon>Bivalvia</taxon>
        <taxon>Autobranchia</taxon>
        <taxon>Heteroconchia</taxon>
        <taxon>Palaeoheterodonta</taxon>
        <taxon>Unionida</taxon>
        <taxon>Unionoidea</taxon>
        <taxon>Unionidae</taxon>
        <taxon>Ambleminae</taxon>
        <taxon>Lampsilini</taxon>
        <taxon>Potamilus</taxon>
    </lineage>
</organism>
<dbReference type="Proteomes" id="UP001195483">
    <property type="component" value="Unassembled WGS sequence"/>
</dbReference>
<reference evidence="2" key="1">
    <citation type="journal article" date="2021" name="Genome Biol. Evol.">
        <title>A High-Quality Reference Genome for a Parasitic Bivalve with Doubly Uniparental Inheritance (Bivalvia: Unionida).</title>
        <authorList>
            <person name="Smith C.H."/>
        </authorList>
    </citation>
    <scope>NUCLEOTIDE SEQUENCE</scope>
    <source>
        <strain evidence="2">CHS0354</strain>
    </source>
</reference>
<keyword evidence="3" id="KW-1185">Reference proteome</keyword>
<dbReference type="EMBL" id="JAEAOA010001007">
    <property type="protein sequence ID" value="KAK3576144.1"/>
    <property type="molecule type" value="Genomic_DNA"/>
</dbReference>
<sequence>MNTMHRSSKTRMLTKQLFLILLCLHLALSLSLGSLSRILQQEKQQDALESSWPLQKIEAEDGDVLKKKCEGFPCMYNHIASKAGHAERDRTLYGLISGCMRSLSCDPGKRRKRSLNQVAFLRVSPQMNIIKT</sequence>
<accession>A0AAE0RME4</accession>
<evidence type="ECO:0000313" key="2">
    <source>
        <dbReference type="EMBL" id="KAK3576144.1"/>
    </source>
</evidence>
<gene>
    <name evidence="2" type="ORF">CHS0354_016302</name>
</gene>
<keyword evidence="1" id="KW-0732">Signal</keyword>
<feature type="signal peptide" evidence="1">
    <location>
        <begin position="1"/>
        <end position="29"/>
    </location>
</feature>
<protein>
    <submittedName>
        <fullName evidence="2">Uncharacterized protein</fullName>
    </submittedName>
</protein>
<evidence type="ECO:0000256" key="1">
    <source>
        <dbReference type="SAM" id="SignalP"/>
    </source>
</evidence>
<proteinExistence type="predicted"/>
<reference evidence="2" key="3">
    <citation type="submission" date="2023-05" db="EMBL/GenBank/DDBJ databases">
        <authorList>
            <person name="Smith C.H."/>
        </authorList>
    </citation>
    <scope>NUCLEOTIDE SEQUENCE</scope>
    <source>
        <strain evidence="2">CHS0354</strain>
        <tissue evidence="2">Mantle</tissue>
    </source>
</reference>